<keyword evidence="1" id="KW-0732">Signal</keyword>
<keyword evidence="3" id="KW-1185">Reference proteome</keyword>
<feature type="signal peptide" evidence="1">
    <location>
        <begin position="1"/>
        <end position="20"/>
    </location>
</feature>
<feature type="chain" id="PRO_5014162562" evidence="1">
    <location>
        <begin position="21"/>
        <end position="223"/>
    </location>
</feature>
<accession>A0A2I0QZJ6</accession>
<proteinExistence type="predicted"/>
<dbReference type="EMBL" id="PJNI01000019">
    <property type="protein sequence ID" value="PKR79739.1"/>
    <property type="molecule type" value="Genomic_DNA"/>
</dbReference>
<gene>
    <name evidence="2" type="ORF">CW751_13520</name>
</gene>
<organism evidence="2 3">
    <name type="scientific">Brumimicrobium salinarum</name>
    <dbReference type="NCBI Taxonomy" id="2058658"/>
    <lineage>
        <taxon>Bacteria</taxon>
        <taxon>Pseudomonadati</taxon>
        <taxon>Bacteroidota</taxon>
        <taxon>Flavobacteriia</taxon>
        <taxon>Flavobacteriales</taxon>
        <taxon>Crocinitomicaceae</taxon>
        <taxon>Brumimicrobium</taxon>
    </lineage>
</organism>
<comment type="caution">
    <text evidence="2">The sequence shown here is derived from an EMBL/GenBank/DDBJ whole genome shotgun (WGS) entry which is preliminary data.</text>
</comment>
<evidence type="ECO:0000256" key="1">
    <source>
        <dbReference type="SAM" id="SignalP"/>
    </source>
</evidence>
<dbReference type="AlphaFoldDB" id="A0A2I0QZJ6"/>
<sequence length="223" mass="25250">MKIKALLFTTFLLFAAYTIGQETKGVIKYDVFVSSDDPAMSAYVDQMENSALEMYFSENNTRSDFFMGEMMTTKTISASDKDTTLVLLDGMMGKIAMKVTEDDMDDEQRMAMEKQEVELIAGETKEVMGYECNKAIIVGADEQESVVWYTTEILPAHREGEYLFEEIPGLPLELHSSRGKMNFKIVAYSFKGKVKKADEVFSQEIPKGFTLKTVEEMKQFGGR</sequence>
<reference evidence="2 3" key="1">
    <citation type="submission" date="2017-12" db="EMBL/GenBank/DDBJ databases">
        <title>The draft genome sequence of Brumimicrobium saltpan LHR20.</title>
        <authorList>
            <person name="Do Z.-J."/>
            <person name="Luo H.-R."/>
        </authorList>
    </citation>
    <scope>NUCLEOTIDE SEQUENCE [LARGE SCALE GENOMIC DNA]</scope>
    <source>
        <strain evidence="2 3">LHR20</strain>
    </source>
</reference>
<dbReference type="Proteomes" id="UP000236654">
    <property type="component" value="Unassembled WGS sequence"/>
</dbReference>
<dbReference type="OrthoDB" id="676537at2"/>
<name>A0A2I0QZJ6_9FLAO</name>
<evidence type="ECO:0000313" key="3">
    <source>
        <dbReference type="Proteomes" id="UP000236654"/>
    </source>
</evidence>
<dbReference type="RefSeq" id="WP_101335565.1">
    <property type="nucleotide sequence ID" value="NZ_PJNI01000019.1"/>
</dbReference>
<protein>
    <submittedName>
        <fullName evidence="2">Uncharacterized protein</fullName>
    </submittedName>
</protein>
<evidence type="ECO:0000313" key="2">
    <source>
        <dbReference type="EMBL" id="PKR79739.1"/>
    </source>
</evidence>